<dbReference type="SUPFAM" id="SSF54285">
    <property type="entry name" value="MoaD/ThiS"/>
    <property type="match status" value="1"/>
</dbReference>
<accession>A0A2N8L1M8</accession>
<sequence>MQVQLKFFASLREQLGSGERLEIPAGTSVAALRAQLCARSAVHAEALAPGRAVRCALNQQMVASDSAVIPADAELAFFPPVTGG</sequence>
<evidence type="ECO:0000313" key="2">
    <source>
        <dbReference type="Proteomes" id="UP000235916"/>
    </source>
</evidence>
<dbReference type="Pfam" id="PF02597">
    <property type="entry name" value="ThiS"/>
    <property type="match status" value="1"/>
</dbReference>
<dbReference type="InterPro" id="IPR016155">
    <property type="entry name" value="Mopterin_synth/thiamin_S_b"/>
</dbReference>
<organism evidence="1 2">
    <name type="scientific">Kinneretia aquatilis</name>
    <dbReference type="NCBI Taxonomy" id="2070761"/>
    <lineage>
        <taxon>Bacteria</taxon>
        <taxon>Pseudomonadati</taxon>
        <taxon>Pseudomonadota</taxon>
        <taxon>Betaproteobacteria</taxon>
        <taxon>Burkholderiales</taxon>
        <taxon>Sphaerotilaceae</taxon>
        <taxon>Roseateles</taxon>
    </lineage>
</organism>
<evidence type="ECO:0000313" key="1">
    <source>
        <dbReference type="EMBL" id="PND39621.1"/>
    </source>
</evidence>
<dbReference type="Proteomes" id="UP000235916">
    <property type="component" value="Unassembled WGS sequence"/>
</dbReference>
<comment type="caution">
    <text evidence="1">The sequence shown here is derived from an EMBL/GenBank/DDBJ whole genome shotgun (WGS) entry which is preliminary data.</text>
</comment>
<dbReference type="InterPro" id="IPR003749">
    <property type="entry name" value="ThiS/MoaD-like"/>
</dbReference>
<gene>
    <name evidence="1" type="ORF">C1O66_07715</name>
</gene>
<dbReference type="CDD" id="cd00754">
    <property type="entry name" value="Ubl_MoaD"/>
    <property type="match status" value="1"/>
</dbReference>
<proteinExistence type="predicted"/>
<keyword evidence="2" id="KW-1185">Reference proteome</keyword>
<protein>
    <submittedName>
        <fullName evidence="1">Molybdopterin synthase sulfur carrier subunit</fullName>
    </submittedName>
</protein>
<reference evidence="1 2" key="1">
    <citation type="submission" date="2018-01" db="EMBL/GenBank/DDBJ databases">
        <title>Draft genome sequence of Paucibacter aquatile CR182 isolated from freshwater of the Nakdong River.</title>
        <authorList>
            <person name="Choi A."/>
            <person name="Chung E.J."/>
        </authorList>
    </citation>
    <scope>NUCLEOTIDE SEQUENCE [LARGE SCALE GENOMIC DNA]</scope>
    <source>
        <strain evidence="1 2">CR182</strain>
    </source>
</reference>
<name>A0A2N8L1M8_9BURK</name>
<dbReference type="AlphaFoldDB" id="A0A2N8L1M8"/>
<dbReference type="Gene3D" id="3.10.20.30">
    <property type="match status" value="1"/>
</dbReference>
<dbReference type="OrthoDB" id="9801945at2"/>
<dbReference type="EMBL" id="POSP01000003">
    <property type="protein sequence ID" value="PND39621.1"/>
    <property type="molecule type" value="Genomic_DNA"/>
</dbReference>
<dbReference type="InterPro" id="IPR012675">
    <property type="entry name" value="Beta-grasp_dom_sf"/>
</dbReference>